<keyword evidence="2" id="KW-0378">Hydrolase</keyword>
<dbReference type="SUPFAM" id="SSF56281">
    <property type="entry name" value="Metallo-hydrolase/oxidoreductase"/>
    <property type="match status" value="1"/>
</dbReference>
<sequence>MSGVVSRDITGQMIVLGTGTSVGVPMIGCGCDVCRSTNPKNSRTRCSVILGLPEGNLLIDTSPDMREQLLREKIGLVNAVLYTHEHADHLFGLDDLRLMQFYLGGPLPLYCEPLVEQRIRKSFDYAFASLPNLHAGAIPKIEFHPIGPVNDGHEPFSVLGATVTPVRQSHGPNFVTLGFRFGDVAYCTDVCEMPDESKDQLRGLEVLVLDALRTKPHPTHFSLDQAVALAQELGAKQTYFTHMSHDLEHEAVNASLPEGMQLAYDGLRIELC</sequence>
<dbReference type="RefSeq" id="WP_146590210.1">
    <property type="nucleotide sequence ID" value="NZ_SJPO01000011.1"/>
</dbReference>
<name>A0A5C5YAH0_9BACT</name>
<evidence type="ECO:0000313" key="2">
    <source>
        <dbReference type="EMBL" id="TWT72696.1"/>
    </source>
</evidence>
<dbReference type="SMART" id="SM00849">
    <property type="entry name" value="Lactamase_B"/>
    <property type="match status" value="1"/>
</dbReference>
<dbReference type="AlphaFoldDB" id="A0A5C5YAH0"/>
<dbReference type="OrthoDB" id="9800940at2"/>
<dbReference type="Pfam" id="PF12706">
    <property type="entry name" value="Lactamase_B_2"/>
    <property type="match status" value="1"/>
</dbReference>
<proteinExistence type="predicted"/>
<feature type="domain" description="Metallo-beta-lactamase" evidence="1">
    <location>
        <begin position="43"/>
        <end position="242"/>
    </location>
</feature>
<comment type="caution">
    <text evidence="2">The sequence shown here is derived from an EMBL/GenBank/DDBJ whole genome shotgun (WGS) entry which is preliminary data.</text>
</comment>
<dbReference type="InterPro" id="IPR001279">
    <property type="entry name" value="Metallo-B-lactamas"/>
</dbReference>
<dbReference type="InterPro" id="IPR036866">
    <property type="entry name" value="RibonucZ/Hydroxyglut_hydro"/>
</dbReference>
<accession>A0A5C5YAH0</accession>
<keyword evidence="3" id="KW-1185">Reference proteome</keyword>
<dbReference type="Gene3D" id="3.60.15.10">
    <property type="entry name" value="Ribonuclease Z/Hydroxyacylglutathione hydrolase-like"/>
    <property type="match status" value="1"/>
</dbReference>
<organism evidence="2 3">
    <name type="scientific">Posidoniimonas polymericola</name>
    <dbReference type="NCBI Taxonomy" id="2528002"/>
    <lineage>
        <taxon>Bacteria</taxon>
        <taxon>Pseudomonadati</taxon>
        <taxon>Planctomycetota</taxon>
        <taxon>Planctomycetia</taxon>
        <taxon>Pirellulales</taxon>
        <taxon>Lacipirellulaceae</taxon>
        <taxon>Posidoniimonas</taxon>
    </lineage>
</organism>
<dbReference type="EMBL" id="SJPO01000011">
    <property type="protein sequence ID" value="TWT72696.1"/>
    <property type="molecule type" value="Genomic_DNA"/>
</dbReference>
<dbReference type="EC" id="3.1.4.55" evidence="2"/>
<dbReference type="PANTHER" id="PTHR42663">
    <property type="entry name" value="HYDROLASE C777.06C-RELATED-RELATED"/>
    <property type="match status" value="1"/>
</dbReference>
<dbReference type="CDD" id="cd16279">
    <property type="entry name" value="metallo-hydrolase-like_MBL-fold"/>
    <property type="match status" value="1"/>
</dbReference>
<reference evidence="2 3" key="1">
    <citation type="submission" date="2019-02" db="EMBL/GenBank/DDBJ databases">
        <title>Deep-cultivation of Planctomycetes and their phenomic and genomic characterization uncovers novel biology.</title>
        <authorList>
            <person name="Wiegand S."/>
            <person name="Jogler M."/>
            <person name="Boedeker C."/>
            <person name="Pinto D."/>
            <person name="Vollmers J."/>
            <person name="Rivas-Marin E."/>
            <person name="Kohn T."/>
            <person name="Peeters S.H."/>
            <person name="Heuer A."/>
            <person name="Rast P."/>
            <person name="Oberbeckmann S."/>
            <person name="Bunk B."/>
            <person name="Jeske O."/>
            <person name="Meyerdierks A."/>
            <person name="Storesund J.E."/>
            <person name="Kallscheuer N."/>
            <person name="Luecker S."/>
            <person name="Lage O.M."/>
            <person name="Pohl T."/>
            <person name="Merkel B.J."/>
            <person name="Hornburger P."/>
            <person name="Mueller R.-W."/>
            <person name="Bruemmer F."/>
            <person name="Labrenz M."/>
            <person name="Spormann A.M."/>
            <person name="Op Den Camp H."/>
            <person name="Overmann J."/>
            <person name="Amann R."/>
            <person name="Jetten M.S.M."/>
            <person name="Mascher T."/>
            <person name="Medema M.H."/>
            <person name="Devos D.P."/>
            <person name="Kaster A.-K."/>
            <person name="Ovreas L."/>
            <person name="Rohde M."/>
            <person name="Galperin M.Y."/>
            <person name="Jogler C."/>
        </authorList>
    </citation>
    <scope>NUCLEOTIDE SEQUENCE [LARGE SCALE GENOMIC DNA]</scope>
    <source>
        <strain evidence="2 3">Pla123a</strain>
    </source>
</reference>
<dbReference type="GO" id="GO:0103043">
    <property type="term" value="F:phosphoribosyl 1,2-cyclic phosphate phosphodiesterase activity"/>
    <property type="evidence" value="ECO:0007669"/>
    <property type="project" value="UniProtKB-EC"/>
</dbReference>
<protein>
    <submittedName>
        <fullName evidence="2">Phosphoribosyl 1,2-cyclic phosphodiesterase</fullName>
        <ecNumber evidence="2">3.1.4.55</ecNumber>
    </submittedName>
</protein>
<gene>
    <name evidence="2" type="primary">phnP</name>
    <name evidence="2" type="ORF">Pla123a_39950</name>
</gene>
<dbReference type="PROSITE" id="PS51257">
    <property type="entry name" value="PROKAR_LIPOPROTEIN"/>
    <property type="match status" value="1"/>
</dbReference>
<evidence type="ECO:0000259" key="1">
    <source>
        <dbReference type="SMART" id="SM00849"/>
    </source>
</evidence>
<evidence type="ECO:0000313" key="3">
    <source>
        <dbReference type="Proteomes" id="UP000318478"/>
    </source>
</evidence>
<dbReference type="Proteomes" id="UP000318478">
    <property type="component" value="Unassembled WGS sequence"/>
</dbReference>
<dbReference type="PANTHER" id="PTHR42663:SF6">
    <property type="entry name" value="HYDROLASE C777.06C-RELATED"/>
    <property type="match status" value="1"/>
</dbReference>